<dbReference type="InterPro" id="IPR029004">
    <property type="entry name" value="Ribosomal_eL28/Mak16"/>
</dbReference>
<proteinExistence type="inferred from homology"/>
<keyword evidence="7" id="KW-1185">Reference proteome</keyword>
<dbReference type="InterPro" id="IPR002672">
    <property type="entry name" value="Ribosomal_eL28"/>
</dbReference>
<gene>
    <name evidence="6" type="ORF">AJ80_06444</name>
</gene>
<dbReference type="Proteomes" id="UP000224634">
    <property type="component" value="Unassembled WGS sequence"/>
</dbReference>
<evidence type="ECO:0000256" key="1">
    <source>
        <dbReference type="ARBA" id="ARBA00007926"/>
    </source>
</evidence>
<organism evidence="6 7">
    <name type="scientific">Polytolypa hystricis (strain UAMH7299)</name>
    <dbReference type="NCBI Taxonomy" id="1447883"/>
    <lineage>
        <taxon>Eukaryota</taxon>
        <taxon>Fungi</taxon>
        <taxon>Dikarya</taxon>
        <taxon>Ascomycota</taxon>
        <taxon>Pezizomycotina</taxon>
        <taxon>Eurotiomycetes</taxon>
        <taxon>Eurotiomycetidae</taxon>
        <taxon>Onygenales</taxon>
        <taxon>Onygenales incertae sedis</taxon>
        <taxon>Polytolypa</taxon>
    </lineage>
</organism>
<evidence type="ECO:0000256" key="3">
    <source>
        <dbReference type="ARBA" id="ARBA00023274"/>
    </source>
</evidence>
<evidence type="ECO:0000256" key="2">
    <source>
        <dbReference type="ARBA" id="ARBA00022980"/>
    </source>
</evidence>
<dbReference type="Gene3D" id="3.30.390.110">
    <property type="match status" value="1"/>
</dbReference>
<dbReference type="GO" id="GO:0006412">
    <property type="term" value="P:translation"/>
    <property type="evidence" value="ECO:0007669"/>
    <property type="project" value="InterPro"/>
</dbReference>
<feature type="domain" description="Ribosomal eL28/Mak16" evidence="5">
    <location>
        <begin position="13"/>
        <end position="126"/>
    </location>
</feature>
<dbReference type="PANTHER" id="PTHR10544">
    <property type="entry name" value="60S RIBOSOMAL PROTEIN L28"/>
    <property type="match status" value="1"/>
</dbReference>
<dbReference type="EMBL" id="PDNA01000107">
    <property type="protein sequence ID" value="PGH13198.1"/>
    <property type="molecule type" value="Genomic_DNA"/>
</dbReference>
<feature type="region of interest" description="Disordered" evidence="4">
    <location>
        <begin position="71"/>
        <end position="93"/>
    </location>
</feature>
<dbReference type="GO" id="GO:1990904">
    <property type="term" value="C:ribonucleoprotein complex"/>
    <property type="evidence" value="ECO:0007669"/>
    <property type="project" value="UniProtKB-KW"/>
</dbReference>
<protein>
    <recommendedName>
        <fullName evidence="5">Ribosomal eL28/Mak16 domain-containing protein</fullName>
    </recommendedName>
</protein>
<keyword evidence="3" id="KW-0687">Ribonucleoprotein</keyword>
<comment type="caution">
    <text evidence="6">The sequence shown here is derived from an EMBL/GenBank/DDBJ whole genome shotgun (WGS) entry which is preliminary data.</text>
</comment>
<dbReference type="GO" id="GO:0005840">
    <property type="term" value="C:ribosome"/>
    <property type="evidence" value="ECO:0007669"/>
    <property type="project" value="UniProtKB-KW"/>
</dbReference>
<accession>A0A2B7XXA4</accession>
<comment type="similarity">
    <text evidence="1">Belongs to the eukaryotic ribosomal protein eL28 family.</text>
</comment>
<evidence type="ECO:0000259" key="5">
    <source>
        <dbReference type="Pfam" id="PF01778"/>
    </source>
</evidence>
<dbReference type="GO" id="GO:0003735">
    <property type="term" value="F:structural constituent of ribosome"/>
    <property type="evidence" value="ECO:0007669"/>
    <property type="project" value="InterPro"/>
</dbReference>
<dbReference type="OrthoDB" id="338850at2759"/>
<dbReference type="Pfam" id="PF01778">
    <property type="entry name" value="Ribosomal_L28e"/>
    <property type="match status" value="1"/>
</dbReference>
<evidence type="ECO:0000313" key="6">
    <source>
        <dbReference type="EMBL" id="PGH13198.1"/>
    </source>
</evidence>
<reference evidence="6 7" key="1">
    <citation type="submission" date="2017-10" db="EMBL/GenBank/DDBJ databases">
        <title>Comparative genomics in systemic dimorphic fungi from Ajellomycetaceae.</title>
        <authorList>
            <person name="Munoz J.F."/>
            <person name="Mcewen J.G."/>
            <person name="Clay O.K."/>
            <person name="Cuomo C.A."/>
        </authorList>
    </citation>
    <scope>NUCLEOTIDE SEQUENCE [LARGE SCALE GENOMIC DNA]</scope>
    <source>
        <strain evidence="6 7">UAMH7299</strain>
    </source>
</reference>
<keyword evidence="2" id="KW-0689">Ribosomal protein</keyword>
<dbReference type="STRING" id="1447883.A0A2B7XXA4"/>
<dbReference type="AlphaFoldDB" id="A0A2B7XXA4"/>
<name>A0A2B7XXA4_POLH7</name>
<evidence type="ECO:0000313" key="7">
    <source>
        <dbReference type="Proteomes" id="UP000224634"/>
    </source>
</evidence>
<evidence type="ECO:0000256" key="4">
    <source>
        <dbReference type="SAM" id="MobiDB-lite"/>
    </source>
</evidence>
<sequence length="152" mass="16423">MAYEGRPNVSDTLIWGVIRSQNAYLVKQSHSGGPQFSRDPLNLANLNSRKYSGLASDKAIGIQAGENGAITITTKSPKNPNKTSSDTYSTSATNRKIYKGVANRAVKNGYRADLRATAVHRASALRLAQRPKKDLPVKALRGVKARKAEAEA</sequence>